<name>A0A1J0A9T5_9CYAN</name>
<accession>A0A1J0A9T5</accession>
<dbReference type="Proteomes" id="UP000180235">
    <property type="component" value="Chromosome"/>
</dbReference>
<organism evidence="1 2">
    <name type="scientific">Gloeomargarita lithophora Alchichica-D10</name>
    <dbReference type="NCBI Taxonomy" id="1188229"/>
    <lineage>
        <taxon>Bacteria</taxon>
        <taxon>Bacillati</taxon>
        <taxon>Cyanobacteriota</taxon>
        <taxon>Cyanophyceae</taxon>
        <taxon>Gloeomargaritales</taxon>
        <taxon>Gloeomargaritaceae</taxon>
        <taxon>Gloeomargarita</taxon>
    </lineage>
</organism>
<dbReference type="EMBL" id="CP017675">
    <property type="protein sequence ID" value="APB32657.1"/>
    <property type="molecule type" value="Genomic_DNA"/>
</dbReference>
<reference evidence="1 2" key="1">
    <citation type="submission" date="2016-10" db="EMBL/GenBank/DDBJ databases">
        <title>Description of Gloeomargarita lithophora gen. nov., sp. nov., a thylakoid-bearing basal-branching cyanobacterium with intracellular carbonates, and proposal for Gloeomargaritales ord. nov.</title>
        <authorList>
            <person name="Moreira D."/>
            <person name="Tavera R."/>
            <person name="Benzerara K."/>
            <person name="Skouri-Panet F."/>
            <person name="Couradeau E."/>
            <person name="Gerard E."/>
            <person name="Loussert C."/>
            <person name="Novelo E."/>
            <person name="Zivanovic Y."/>
            <person name="Lopez-Garcia P."/>
        </authorList>
    </citation>
    <scope>NUCLEOTIDE SEQUENCE [LARGE SCALE GENOMIC DNA]</scope>
    <source>
        <strain evidence="1 2">D10</strain>
    </source>
</reference>
<gene>
    <name evidence="1" type="ORF">GlitD10_0347</name>
</gene>
<evidence type="ECO:0000313" key="1">
    <source>
        <dbReference type="EMBL" id="APB32657.1"/>
    </source>
</evidence>
<dbReference type="AlphaFoldDB" id="A0A1J0A9T5"/>
<keyword evidence="2" id="KW-1185">Reference proteome</keyword>
<protein>
    <submittedName>
        <fullName evidence="1">Tetratricopeptide repeat-containing protein</fullName>
    </submittedName>
</protein>
<dbReference type="KEGG" id="glt:GlitD10_0347.1"/>
<sequence length="17" mass="1985">DHTPQSQSPLDCRQPYL</sequence>
<evidence type="ECO:0000313" key="2">
    <source>
        <dbReference type="Proteomes" id="UP000180235"/>
    </source>
</evidence>
<proteinExistence type="predicted"/>
<feature type="non-terminal residue" evidence="1">
    <location>
        <position position="1"/>
    </location>
</feature>